<keyword evidence="1" id="KW-0812">Transmembrane</keyword>
<dbReference type="Gene3D" id="3.90.70.80">
    <property type="match status" value="1"/>
</dbReference>
<accession>A0A8S4Q9M2</accession>
<organism evidence="2 3">
    <name type="scientific">Owenia fusiformis</name>
    <name type="common">Polychaete worm</name>
    <dbReference type="NCBI Taxonomy" id="6347"/>
    <lineage>
        <taxon>Eukaryota</taxon>
        <taxon>Metazoa</taxon>
        <taxon>Spiralia</taxon>
        <taxon>Lophotrochozoa</taxon>
        <taxon>Annelida</taxon>
        <taxon>Polychaeta</taxon>
        <taxon>Sedentaria</taxon>
        <taxon>Canalipalpata</taxon>
        <taxon>Sabellida</taxon>
        <taxon>Oweniida</taxon>
        <taxon>Oweniidae</taxon>
        <taxon>Owenia</taxon>
    </lineage>
</organism>
<keyword evidence="1" id="KW-0472">Membrane</keyword>
<keyword evidence="3" id="KW-1185">Reference proteome</keyword>
<name>A0A8S4Q9M2_OWEFU</name>
<feature type="transmembrane region" description="Helical" evidence="1">
    <location>
        <begin position="103"/>
        <end position="125"/>
    </location>
</feature>
<reference evidence="2" key="1">
    <citation type="submission" date="2022-03" db="EMBL/GenBank/DDBJ databases">
        <authorList>
            <person name="Martin C."/>
        </authorList>
    </citation>
    <scope>NUCLEOTIDE SEQUENCE</scope>
</reference>
<evidence type="ECO:0008006" key="4">
    <source>
        <dbReference type="Google" id="ProtNLM"/>
    </source>
</evidence>
<sequence>MRRIKRKSLQEKLIADKAKQYHRERLDNLLNSNELKRVNVAPHGDCFFEAVLLNSGEENLYHNIDEFRQVVCWHLLQHWKRHTQMEVDSVHSNIERAKKKQRYLFQVSGTLSSPFLEKTILILLFL</sequence>
<protein>
    <recommendedName>
        <fullName evidence="4">OTU domain-containing protein</fullName>
    </recommendedName>
</protein>
<proteinExistence type="predicted"/>
<comment type="caution">
    <text evidence="2">The sequence shown here is derived from an EMBL/GenBank/DDBJ whole genome shotgun (WGS) entry which is preliminary data.</text>
</comment>
<gene>
    <name evidence="2" type="ORF">OFUS_LOCUS26754</name>
</gene>
<evidence type="ECO:0000313" key="3">
    <source>
        <dbReference type="Proteomes" id="UP000749559"/>
    </source>
</evidence>
<dbReference type="Proteomes" id="UP000749559">
    <property type="component" value="Unassembled WGS sequence"/>
</dbReference>
<dbReference type="AlphaFoldDB" id="A0A8S4Q9M2"/>
<keyword evidence="1" id="KW-1133">Transmembrane helix</keyword>
<dbReference type="EMBL" id="CAIIXF020000273">
    <property type="protein sequence ID" value="CAH1803135.1"/>
    <property type="molecule type" value="Genomic_DNA"/>
</dbReference>
<evidence type="ECO:0000256" key="1">
    <source>
        <dbReference type="SAM" id="Phobius"/>
    </source>
</evidence>
<evidence type="ECO:0000313" key="2">
    <source>
        <dbReference type="EMBL" id="CAH1803135.1"/>
    </source>
</evidence>